<dbReference type="EMBL" id="RCHS01002933">
    <property type="protein sequence ID" value="RMX44875.1"/>
    <property type="molecule type" value="Genomic_DNA"/>
</dbReference>
<dbReference type="AlphaFoldDB" id="A0A3M6TU04"/>
<proteinExistence type="predicted"/>
<accession>A0A3M6TU04</accession>
<gene>
    <name evidence="1" type="ORF">pdam_00020003</name>
</gene>
<sequence length="141" mass="15835">MLHNVRSLRSSRYEAHGKFGEHKRCPSKLEAVVHTNFEVMAACKEGNIPGTKPKVLICLKEPPTSMRVDRFASCENMDPRFQTPSIPHPTLVPVLSERMLPKLPHLELDLECLEIVVKRKCNAVNSDTHLIAMNPNGTVGR</sequence>
<protein>
    <submittedName>
        <fullName evidence="1">Uncharacterized protein</fullName>
    </submittedName>
</protein>
<dbReference type="Proteomes" id="UP000275408">
    <property type="component" value="Unassembled WGS sequence"/>
</dbReference>
<name>A0A3M6TU04_POCDA</name>
<keyword evidence="2" id="KW-1185">Reference proteome</keyword>
<reference evidence="1 2" key="1">
    <citation type="journal article" date="2018" name="Sci. Rep.">
        <title>Comparative analysis of the Pocillopora damicornis genome highlights role of immune system in coral evolution.</title>
        <authorList>
            <person name="Cunning R."/>
            <person name="Bay R.A."/>
            <person name="Gillette P."/>
            <person name="Baker A.C."/>
            <person name="Traylor-Knowles N."/>
        </authorList>
    </citation>
    <scope>NUCLEOTIDE SEQUENCE [LARGE SCALE GENOMIC DNA]</scope>
    <source>
        <strain evidence="1">RSMAS</strain>
        <tissue evidence="1">Whole animal</tissue>
    </source>
</reference>
<evidence type="ECO:0000313" key="2">
    <source>
        <dbReference type="Proteomes" id="UP000275408"/>
    </source>
</evidence>
<organism evidence="1 2">
    <name type="scientific">Pocillopora damicornis</name>
    <name type="common">Cauliflower coral</name>
    <name type="synonym">Millepora damicornis</name>
    <dbReference type="NCBI Taxonomy" id="46731"/>
    <lineage>
        <taxon>Eukaryota</taxon>
        <taxon>Metazoa</taxon>
        <taxon>Cnidaria</taxon>
        <taxon>Anthozoa</taxon>
        <taxon>Hexacorallia</taxon>
        <taxon>Scleractinia</taxon>
        <taxon>Astrocoeniina</taxon>
        <taxon>Pocilloporidae</taxon>
        <taxon>Pocillopora</taxon>
    </lineage>
</organism>
<evidence type="ECO:0000313" key="1">
    <source>
        <dbReference type="EMBL" id="RMX44875.1"/>
    </source>
</evidence>
<comment type="caution">
    <text evidence="1">The sequence shown here is derived from an EMBL/GenBank/DDBJ whole genome shotgun (WGS) entry which is preliminary data.</text>
</comment>